<keyword evidence="1" id="KW-0732">Signal</keyword>
<organism evidence="2 3">
    <name type="scientific">Flavobacterium fluviale</name>
    <dbReference type="NCBI Taxonomy" id="2249356"/>
    <lineage>
        <taxon>Bacteria</taxon>
        <taxon>Pseudomonadati</taxon>
        <taxon>Bacteroidota</taxon>
        <taxon>Flavobacteriia</taxon>
        <taxon>Flavobacteriales</taxon>
        <taxon>Flavobacteriaceae</taxon>
        <taxon>Flavobacterium</taxon>
    </lineage>
</organism>
<dbReference type="OrthoDB" id="1360779at2"/>
<name>A0A344LY81_9FLAO</name>
<proteinExistence type="predicted"/>
<dbReference type="AlphaFoldDB" id="A0A344LY81"/>
<sequence>MFYFYQMKKLFLVGSLLASISFFAQTFSKNKNLFKEEDSSLAPFSFVKETALNVQFQKFYNSPVPFSIYNPKPGFTPTKIESQKYYSFVNTKLLLKREMSNIEPEPIFPDQSDKKTFGEAIFHDVLDGLFNKK</sequence>
<evidence type="ECO:0000256" key="1">
    <source>
        <dbReference type="SAM" id="SignalP"/>
    </source>
</evidence>
<keyword evidence="3" id="KW-1185">Reference proteome</keyword>
<dbReference type="EMBL" id="CP030261">
    <property type="protein sequence ID" value="AXB58873.1"/>
    <property type="molecule type" value="Genomic_DNA"/>
</dbReference>
<feature type="chain" id="PRO_5017047286" evidence="1">
    <location>
        <begin position="25"/>
        <end position="133"/>
    </location>
</feature>
<accession>A0A344LY81</accession>
<evidence type="ECO:0000313" key="3">
    <source>
        <dbReference type="Proteomes" id="UP000251561"/>
    </source>
</evidence>
<evidence type="ECO:0000313" key="2">
    <source>
        <dbReference type="EMBL" id="AXB58873.1"/>
    </source>
</evidence>
<reference evidence="2 3" key="1">
    <citation type="submission" date="2018-06" db="EMBL/GenBank/DDBJ databases">
        <title>Genome sequencing of Flavobacterium.</title>
        <authorList>
            <person name="Baek M.-G."/>
            <person name="Yi H."/>
        </authorList>
    </citation>
    <scope>NUCLEOTIDE SEQUENCE [LARGE SCALE GENOMIC DNA]</scope>
    <source>
        <strain evidence="2 3">HYN0086</strain>
    </source>
</reference>
<feature type="signal peptide" evidence="1">
    <location>
        <begin position="1"/>
        <end position="24"/>
    </location>
</feature>
<gene>
    <name evidence="2" type="ORF">HYN86_20700</name>
</gene>
<dbReference type="KEGG" id="ffl:HYN86_20700"/>
<protein>
    <submittedName>
        <fullName evidence="2">Uncharacterized protein</fullName>
    </submittedName>
</protein>
<dbReference type="Proteomes" id="UP000251561">
    <property type="component" value="Chromosome"/>
</dbReference>